<evidence type="ECO:0000313" key="1">
    <source>
        <dbReference type="EMBL" id="GAA2629436.1"/>
    </source>
</evidence>
<dbReference type="EMBL" id="BAAARJ010000018">
    <property type="protein sequence ID" value="GAA2629436.1"/>
    <property type="molecule type" value="Genomic_DNA"/>
</dbReference>
<reference evidence="2" key="1">
    <citation type="journal article" date="2019" name="Int. J. Syst. Evol. Microbiol.">
        <title>The Global Catalogue of Microorganisms (GCM) 10K type strain sequencing project: providing services to taxonomists for standard genome sequencing and annotation.</title>
        <authorList>
            <consortium name="The Broad Institute Genomics Platform"/>
            <consortium name="The Broad Institute Genome Sequencing Center for Infectious Disease"/>
            <person name="Wu L."/>
            <person name="Ma J."/>
        </authorList>
    </citation>
    <scope>NUCLEOTIDE SEQUENCE [LARGE SCALE GENOMIC DNA]</scope>
    <source>
        <strain evidence="2">JCM 16373</strain>
    </source>
</reference>
<gene>
    <name evidence="1" type="ORF">GCM10009863_50940</name>
</gene>
<evidence type="ECO:0000313" key="2">
    <source>
        <dbReference type="Proteomes" id="UP001501447"/>
    </source>
</evidence>
<protein>
    <submittedName>
        <fullName evidence="1">Uncharacterized protein</fullName>
    </submittedName>
</protein>
<keyword evidence="2" id="KW-1185">Reference proteome</keyword>
<accession>A0ABP6D136</accession>
<sequence length="60" mass="6371">MTTPSGAGGCERCQSAVAANEAIRRFVAGRTVWPPEALAELDQLRAAWRAAVAREMVEAA</sequence>
<name>A0ABP6D136_9ACTN</name>
<comment type="caution">
    <text evidence="1">The sequence shown here is derived from an EMBL/GenBank/DDBJ whole genome shotgun (WGS) entry which is preliminary data.</text>
</comment>
<dbReference type="RefSeq" id="WP_344568824.1">
    <property type="nucleotide sequence ID" value="NZ_BAAARJ010000018.1"/>
</dbReference>
<dbReference type="Proteomes" id="UP001501447">
    <property type="component" value="Unassembled WGS sequence"/>
</dbReference>
<proteinExistence type="predicted"/>
<organism evidence="1 2">
    <name type="scientific">Streptomyces axinellae</name>
    <dbReference type="NCBI Taxonomy" id="552788"/>
    <lineage>
        <taxon>Bacteria</taxon>
        <taxon>Bacillati</taxon>
        <taxon>Actinomycetota</taxon>
        <taxon>Actinomycetes</taxon>
        <taxon>Kitasatosporales</taxon>
        <taxon>Streptomycetaceae</taxon>
        <taxon>Streptomyces</taxon>
    </lineage>
</organism>